<dbReference type="GO" id="GO:0016757">
    <property type="term" value="F:glycosyltransferase activity"/>
    <property type="evidence" value="ECO:0007669"/>
    <property type="project" value="InterPro"/>
</dbReference>
<accession>A0A0N8PMP3</accession>
<protein>
    <submittedName>
        <fullName evidence="2">Glycosyltransferase involved in cell wall bisynthesis</fullName>
    </submittedName>
</protein>
<gene>
    <name evidence="2" type="ORF">SAMN05661077_0313</name>
</gene>
<dbReference type="Pfam" id="PF00534">
    <property type="entry name" value="Glycos_transf_1"/>
    <property type="match status" value="1"/>
</dbReference>
<proteinExistence type="predicted"/>
<dbReference type="Proteomes" id="UP000183104">
    <property type="component" value="Unassembled WGS sequence"/>
</dbReference>
<name>A0A0N8PMP3_9GAMM</name>
<dbReference type="PANTHER" id="PTHR45947">
    <property type="entry name" value="SULFOQUINOVOSYL TRANSFERASE SQD2"/>
    <property type="match status" value="1"/>
</dbReference>
<dbReference type="PANTHER" id="PTHR45947:SF11">
    <property type="entry name" value="SLR1508 PROTEIN"/>
    <property type="match status" value="1"/>
</dbReference>
<dbReference type="OrthoDB" id="9792269at2"/>
<sequence length="368" mass="41091">MYSQPTISFFFVTSGHSGVDRLLKNLIPEVASRGYRVDLLKVSGHGPYLVDTPSNVRIINLGSSHAYSSLIPLKKYLEKEKPGFLISGKDKVNRVAFWANNFSKEKSKQVFRYGTMPSIEIKNRGFFERKIQKFFIKFAYPKVFKVFADSKGVMDDLSTYMEGKTQNLTVGPSPVIPDSLSNEKFSRPEHPWYQPGEPPVILGVGELSGRKDFKTLLKAFSDLRSRRDCRLILLGKGRKKDELSQLSKELGIFRDVEFMGFVNNPYPFIYHASALALTSRWEGLGFVLIEAMALGTPVASTDCPSGPREILQEGKLGPLVKVGDWEELGKGLERILASPPSASTLKNAVKHYSVSQATNKFLAELGLN</sequence>
<dbReference type="EMBL" id="FMUN01000001">
    <property type="protein sequence ID" value="SCX76497.1"/>
    <property type="molecule type" value="Genomic_DNA"/>
</dbReference>
<keyword evidence="2" id="KW-0808">Transferase</keyword>
<dbReference type="STRING" id="381306.AN478_12705"/>
<evidence type="ECO:0000259" key="1">
    <source>
        <dbReference type="Pfam" id="PF00534"/>
    </source>
</evidence>
<keyword evidence="3" id="KW-1185">Reference proteome</keyword>
<feature type="domain" description="Glycosyl transferase family 1" evidence="1">
    <location>
        <begin position="195"/>
        <end position="350"/>
    </location>
</feature>
<dbReference type="SUPFAM" id="SSF53756">
    <property type="entry name" value="UDP-Glycosyltransferase/glycogen phosphorylase"/>
    <property type="match status" value="1"/>
</dbReference>
<dbReference type="CDD" id="cd03811">
    <property type="entry name" value="GT4_GT28_WabH-like"/>
    <property type="match status" value="1"/>
</dbReference>
<evidence type="ECO:0000313" key="3">
    <source>
        <dbReference type="Proteomes" id="UP000183104"/>
    </source>
</evidence>
<dbReference type="AlphaFoldDB" id="A0A0N8PMP3"/>
<dbReference type="InterPro" id="IPR050194">
    <property type="entry name" value="Glycosyltransferase_grp1"/>
</dbReference>
<dbReference type="Gene3D" id="3.40.50.2000">
    <property type="entry name" value="Glycogen Phosphorylase B"/>
    <property type="match status" value="2"/>
</dbReference>
<reference evidence="3" key="1">
    <citation type="submission" date="2016-10" db="EMBL/GenBank/DDBJ databases">
        <authorList>
            <person name="Varghese N."/>
        </authorList>
    </citation>
    <scope>NUCLEOTIDE SEQUENCE [LARGE SCALE GENOMIC DNA]</scope>
    <source>
        <strain evidence="3">HL 19</strain>
    </source>
</reference>
<evidence type="ECO:0000313" key="2">
    <source>
        <dbReference type="EMBL" id="SCX76497.1"/>
    </source>
</evidence>
<organism evidence="2 3">
    <name type="scientific">Thiohalorhabdus denitrificans</name>
    <dbReference type="NCBI Taxonomy" id="381306"/>
    <lineage>
        <taxon>Bacteria</taxon>
        <taxon>Pseudomonadati</taxon>
        <taxon>Pseudomonadota</taxon>
        <taxon>Gammaproteobacteria</taxon>
        <taxon>Thiohalorhabdales</taxon>
        <taxon>Thiohalorhabdaceae</taxon>
        <taxon>Thiohalorhabdus</taxon>
    </lineage>
</organism>
<dbReference type="InterPro" id="IPR001296">
    <property type="entry name" value="Glyco_trans_1"/>
</dbReference>
<dbReference type="RefSeq" id="WP_074471218.1">
    <property type="nucleotide sequence ID" value="NZ_FMUN01000001.1"/>
</dbReference>